<evidence type="ECO:0000256" key="14">
    <source>
        <dbReference type="RuleBase" id="RU365038"/>
    </source>
</evidence>
<keyword evidence="6 14" id="KW-0479">Metal-binding</keyword>
<dbReference type="PROSITE" id="PS00518">
    <property type="entry name" value="ZF_RING_1"/>
    <property type="match status" value="1"/>
</dbReference>
<evidence type="ECO:0000256" key="5">
    <source>
        <dbReference type="ARBA" id="ARBA00022679"/>
    </source>
</evidence>
<keyword evidence="8 14" id="KW-0833">Ubl conjugation pathway</keyword>
<dbReference type="PROSITE" id="PS50089">
    <property type="entry name" value="ZF_RING_2"/>
    <property type="match status" value="1"/>
</dbReference>
<dbReference type="PANTHER" id="PTHR23163">
    <property type="entry name" value="RING FINGER PROTEIN-RELATED"/>
    <property type="match status" value="1"/>
</dbReference>
<evidence type="ECO:0000256" key="3">
    <source>
        <dbReference type="ARBA" id="ARBA00004906"/>
    </source>
</evidence>
<evidence type="ECO:0000256" key="10">
    <source>
        <dbReference type="ARBA" id="ARBA00022853"/>
    </source>
</evidence>
<dbReference type="InterPro" id="IPR017907">
    <property type="entry name" value="Znf_RING_CS"/>
</dbReference>
<comment type="caution">
    <text evidence="17">The sequence shown here is derived from an EMBL/GenBank/DDBJ whole genome shotgun (WGS) entry which is preliminary data.</text>
</comment>
<dbReference type="GO" id="GO:0016567">
    <property type="term" value="P:protein ubiquitination"/>
    <property type="evidence" value="ECO:0007669"/>
    <property type="project" value="UniProtKB-UniRule"/>
</dbReference>
<accession>A0AAD7UDR3</accession>
<comment type="subcellular location">
    <subcellularLocation>
        <location evidence="2 14">Nucleus</location>
    </subcellularLocation>
</comment>
<dbReference type="GO" id="GO:0061630">
    <property type="term" value="F:ubiquitin protein ligase activity"/>
    <property type="evidence" value="ECO:0007669"/>
    <property type="project" value="UniProtKB-EC"/>
</dbReference>
<dbReference type="InterPro" id="IPR013083">
    <property type="entry name" value="Znf_RING/FYVE/PHD"/>
</dbReference>
<evidence type="ECO:0000256" key="8">
    <source>
        <dbReference type="ARBA" id="ARBA00022786"/>
    </source>
</evidence>
<evidence type="ECO:0000256" key="12">
    <source>
        <dbReference type="ARBA" id="ARBA00023242"/>
    </source>
</evidence>
<feature type="coiled-coil region" evidence="15">
    <location>
        <begin position="36"/>
        <end position="63"/>
    </location>
</feature>
<evidence type="ECO:0000256" key="1">
    <source>
        <dbReference type="ARBA" id="ARBA00000900"/>
    </source>
</evidence>
<proteinExistence type="inferred from homology"/>
<dbReference type="AlphaFoldDB" id="A0AAD7UDR3"/>
<feature type="coiled-coil region" evidence="15">
    <location>
        <begin position="108"/>
        <end position="135"/>
    </location>
</feature>
<dbReference type="GO" id="GO:0005634">
    <property type="term" value="C:nucleus"/>
    <property type="evidence" value="ECO:0007669"/>
    <property type="project" value="UniProtKB-SubCell"/>
</dbReference>
<evidence type="ECO:0000313" key="17">
    <source>
        <dbReference type="EMBL" id="KAJ8603422.1"/>
    </source>
</evidence>
<dbReference type="GO" id="GO:0006325">
    <property type="term" value="P:chromatin organization"/>
    <property type="evidence" value="ECO:0007669"/>
    <property type="project" value="UniProtKB-KW"/>
</dbReference>
<evidence type="ECO:0000259" key="16">
    <source>
        <dbReference type="PROSITE" id="PS50089"/>
    </source>
</evidence>
<dbReference type="PANTHER" id="PTHR23163:SF0">
    <property type="entry name" value="E3 UBIQUITIN-PROTEIN LIGASE BRE1"/>
    <property type="match status" value="1"/>
</dbReference>
<keyword evidence="18" id="KW-1185">Reference proteome</keyword>
<reference evidence="17" key="1">
    <citation type="submission" date="2023-01" db="EMBL/GenBank/DDBJ databases">
        <title>Metagenome sequencing of chrysophaentin producing Chrysophaeum taylorii.</title>
        <authorList>
            <person name="Davison J."/>
            <person name="Bewley C."/>
        </authorList>
    </citation>
    <scope>NUCLEOTIDE SEQUENCE</scope>
    <source>
        <strain evidence="17">NIES-1699</strain>
    </source>
</reference>
<dbReference type="GO" id="GO:0033503">
    <property type="term" value="C:HULC complex"/>
    <property type="evidence" value="ECO:0007669"/>
    <property type="project" value="TreeGrafter"/>
</dbReference>
<evidence type="ECO:0000256" key="13">
    <source>
        <dbReference type="PROSITE-ProRule" id="PRU00175"/>
    </source>
</evidence>
<sequence length="407" mass="45306">MWSAMRSACREAERERDRRSALETALGAKSADRAGFAALTERVSALEAREEKLRRDAEFVDREIALRPAKARLSKDDDESGALDASLAACAALMAEKYTRITDIRIVKEDHAASRDILEARVRELEAQKAGLETAMSRRGPALADLEARGLAPKGAASVAAAKELAERKEIEASLRVQLHALQTAASDDTVKATLLEEIDQTAESLEKLRLQNERLIAENAALRLKEELVAALEAKLESSEYVVNEMKSLLKAKTVLVDDAKSRIEKMEKEAYEFRMRLASMQARCDRFEKEAEGLREDLASARRQAGDLSADFAARLSDARRRDVVEKETKRIPADQIDRNRIKQLETKIQCPVCHEGEKSVVITRCSHAFCKSCVDTVIATRNRKCPACAKPFGTNDVHKVFLIN</sequence>
<evidence type="ECO:0000256" key="15">
    <source>
        <dbReference type="SAM" id="Coils"/>
    </source>
</evidence>
<keyword evidence="7 13" id="KW-0863">Zinc-finger</keyword>
<evidence type="ECO:0000256" key="7">
    <source>
        <dbReference type="ARBA" id="ARBA00022771"/>
    </source>
</evidence>
<keyword evidence="5 14" id="KW-0808">Transferase</keyword>
<dbReference type="InterPro" id="IPR013956">
    <property type="entry name" value="E3_ubiquit_lig_Bre1"/>
</dbReference>
<evidence type="ECO:0000256" key="2">
    <source>
        <dbReference type="ARBA" id="ARBA00004123"/>
    </source>
</evidence>
<organism evidence="17 18">
    <name type="scientific">Chrysophaeum taylorii</name>
    <dbReference type="NCBI Taxonomy" id="2483200"/>
    <lineage>
        <taxon>Eukaryota</taxon>
        <taxon>Sar</taxon>
        <taxon>Stramenopiles</taxon>
        <taxon>Ochrophyta</taxon>
        <taxon>Pelagophyceae</taxon>
        <taxon>Pelagomonadales</taxon>
        <taxon>Pelagomonadaceae</taxon>
        <taxon>Chrysophaeum</taxon>
    </lineage>
</organism>
<dbReference type="EMBL" id="JAQMWT010000351">
    <property type="protein sequence ID" value="KAJ8603422.1"/>
    <property type="molecule type" value="Genomic_DNA"/>
</dbReference>
<name>A0AAD7UDR3_9STRA</name>
<keyword evidence="9 14" id="KW-0862">Zinc</keyword>
<evidence type="ECO:0000313" key="18">
    <source>
        <dbReference type="Proteomes" id="UP001230188"/>
    </source>
</evidence>
<evidence type="ECO:0000256" key="9">
    <source>
        <dbReference type="ARBA" id="ARBA00022833"/>
    </source>
</evidence>
<gene>
    <name evidence="17" type="ORF">CTAYLR_003970</name>
</gene>
<dbReference type="Pfam" id="PF13920">
    <property type="entry name" value="zf-C3HC4_3"/>
    <property type="match status" value="1"/>
</dbReference>
<dbReference type="SUPFAM" id="SSF57850">
    <property type="entry name" value="RING/U-box"/>
    <property type="match status" value="1"/>
</dbReference>
<evidence type="ECO:0000256" key="6">
    <source>
        <dbReference type="ARBA" id="ARBA00022723"/>
    </source>
</evidence>
<dbReference type="CDD" id="cd16499">
    <property type="entry name" value="RING-HC_Bre1-like"/>
    <property type="match status" value="1"/>
</dbReference>
<dbReference type="Gene3D" id="3.30.40.10">
    <property type="entry name" value="Zinc/RING finger domain, C3HC4 (zinc finger)"/>
    <property type="match status" value="1"/>
</dbReference>
<feature type="coiled-coil region" evidence="15">
    <location>
        <begin position="192"/>
        <end position="313"/>
    </location>
</feature>
<comment type="pathway">
    <text evidence="3 14">Protein modification; protein ubiquitination.</text>
</comment>
<keyword evidence="12 14" id="KW-0539">Nucleus</keyword>
<evidence type="ECO:0000256" key="11">
    <source>
        <dbReference type="ARBA" id="ARBA00023054"/>
    </source>
</evidence>
<dbReference type="Proteomes" id="UP001230188">
    <property type="component" value="Unassembled WGS sequence"/>
</dbReference>
<comment type="catalytic activity">
    <reaction evidence="1 14">
        <text>S-ubiquitinyl-[E2 ubiquitin-conjugating enzyme]-L-cysteine + [acceptor protein]-L-lysine = [E2 ubiquitin-conjugating enzyme]-L-cysteine + N(6)-ubiquitinyl-[acceptor protein]-L-lysine.</text>
        <dbReference type="EC" id="2.3.2.27"/>
    </reaction>
</comment>
<protein>
    <recommendedName>
        <fullName evidence="14">E3 ubiquitin protein ligase</fullName>
        <ecNumber evidence="14">2.3.2.27</ecNumber>
    </recommendedName>
</protein>
<keyword evidence="10 14" id="KW-0156">Chromatin regulator</keyword>
<keyword evidence="11 14" id="KW-0175">Coiled coil</keyword>
<dbReference type="InterPro" id="IPR001841">
    <property type="entry name" value="Znf_RING"/>
</dbReference>
<dbReference type="GO" id="GO:0008270">
    <property type="term" value="F:zinc ion binding"/>
    <property type="evidence" value="ECO:0007669"/>
    <property type="project" value="UniProtKB-KW"/>
</dbReference>
<dbReference type="SMART" id="SM00184">
    <property type="entry name" value="RING"/>
    <property type="match status" value="1"/>
</dbReference>
<evidence type="ECO:0000256" key="4">
    <source>
        <dbReference type="ARBA" id="ARBA00005555"/>
    </source>
</evidence>
<feature type="domain" description="RING-type" evidence="16">
    <location>
        <begin position="353"/>
        <end position="391"/>
    </location>
</feature>
<dbReference type="EC" id="2.3.2.27" evidence="14"/>
<comment type="similarity">
    <text evidence="4 14">Belongs to the BRE1 family.</text>
</comment>